<dbReference type="PROSITE" id="PS50237">
    <property type="entry name" value="HECT"/>
    <property type="match status" value="1"/>
</dbReference>
<protein>
    <recommendedName>
        <fullName evidence="2">HECT-type E3 ubiquitin transferase</fullName>
        <ecNumber evidence="2">2.3.2.26</ecNumber>
    </recommendedName>
</protein>
<evidence type="ECO:0000256" key="5">
    <source>
        <dbReference type="PROSITE-ProRule" id="PRU00104"/>
    </source>
</evidence>
<feature type="active site" description="Glycyl thioester intermediate" evidence="5">
    <location>
        <position position="382"/>
    </location>
</feature>
<dbReference type="OMA" id="YTIYKEC"/>
<dbReference type="InParanoid" id="D8QTQ2"/>
<proteinExistence type="predicted"/>
<dbReference type="PANTHER" id="PTHR45700">
    <property type="entry name" value="UBIQUITIN-PROTEIN LIGASE E3C"/>
    <property type="match status" value="1"/>
</dbReference>
<dbReference type="SMART" id="SM00119">
    <property type="entry name" value="HECTc"/>
    <property type="match status" value="1"/>
</dbReference>
<dbReference type="Gene3D" id="3.90.1750.10">
    <property type="entry name" value="Hect, E3 ligase catalytic domains"/>
    <property type="match status" value="1"/>
</dbReference>
<evidence type="ECO:0000256" key="2">
    <source>
        <dbReference type="ARBA" id="ARBA00012485"/>
    </source>
</evidence>
<dbReference type="Gene3D" id="3.30.2160.10">
    <property type="entry name" value="Hect, E3 ligase catalytic domain"/>
    <property type="match status" value="1"/>
</dbReference>
<dbReference type="HOGENOM" id="CLU_002173_9_2_1"/>
<dbReference type="EMBL" id="GL377566">
    <property type="protein sequence ID" value="EFJ37152.1"/>
    <property type="molecule type" value="Genomic_DNA"/>
</dbReference>
<evidence type="ECO:0000256" key="3">
    <source>
        <dbReference type="ARBA" id="ARBA00022679"/>
    </source>
</evidence>
<evidence type="ECO:0000313" key="8">
    <source>
        <dbReference type="Proteomes" id="UP000001514"/>
    </source>
</evidence>
<dbReference type="SUPFAM" id="SSF56204">
    <property type="entry name" value="Hect, E3 ligase catalytic domain"/>
    <property type="match status" value="1"/>
</dbReference>
<dbReference type="GO" id="GO:0061630">
    <property type="term" value="F:ubiquitin protein ligase activity"/>
    <property type="evidence" value="ECO:0007669"/>
    <property type="project" value="UniProtKB-EC"/>
</dbReference>
<feature type="domain" description="HECT" evidence="6">
    <location>
        <begin position="69"/>
        <end position="414"/>
    </location>
</feature>
<evidence type="ECO:0000256" key="4">
    <source>
        <dbReference type="ARBA" id="ARBA00022786"/>
    </source>
</evidence>
<dbReference type="AlphaFoldDB" id="D8QTQ2"/>
<sequence length="414" mass="47898">QFSFCQYPFVFDPSSKSKILQMDSIFQMTEEFEDAILRSVFIGMTCPYLILRVRRDFLVRDTIVQIQEQLGDLKKPLKVVFVGEEGIDEGGVQKEFFQLLVRELFNPQYGMFSYSDEARCFWFNATPSELNFDTEFELVGILLGLAIYNGHILDLHFPTVVYKKLLGKPLALDDLGQVWQLRPRKALKTMFLQVKPDLGKGLEHLLRFTGDVEETYSRTFQISEIDMFGRTATVNLKEGGENIDLNLQNRDEYVKLCVEYYLGKSIARQFECFSQGFRRLCKGRVLDLFQPVELEQLICGSPGLDFEALEKVAMYDDGYTKESRIIREFWEVVHSFTEEQKRKLLFFTTGSDRAPIKGLSNLQFVISRNGPDCERLPTAHTCFNHLLLPEYKTKEKLQERLLTAINNAEGFGLM</sequence>
<organism evidence="8">
    <name type="scientific">Selaginella moellendorffii</name>
    <name type="common">Spikemoss</name>
    <dbReference type="NCBI Taxonomy" id="88036"/>
    <lineage>
        <taxon>Eukaryota</taxon>
        <taxon>Viridiplantae</taxon>
        <taxon>Streptophyta</taxon>
        <taxon>Embryophyta</taxon>
        <taxon>Tracheophyta</taxon>
        <taxon>Lycopodiopsida</taxon>
        <taxon>Selaginellales</taxon>
        <taxon>Selaginellaceae</taxon>
        <taxon>Selaginella</taxon>
    </lineage>
</organism>
<dbReference type="Pfam" id="PF00632">
    <property type="entry name" value="HECT"/>
    <property type="match status" value="1"/>
</dbReference>
<feature type="non-terminal residue" evidence="7">
    <location>
        <position position="1"/>
    </location>
</feature>
<keyword evidence="4 5" id="KW-0833">Ubl conjugation pathway</keyword>
<evidence type="ECO:0000256" key="1">
    <source>
        <dbReference type="ARBA" id="ARBA00000885"/>
    </source>
</evidence>
<keyword evidence="3" id="KW-0808">Transferase</keyword>
<dbReference type="InterPro" id="IPR035983">
    <property type="entry name" value="Hect_E3_ubiquitin_ligase"/>
</dbReference>
<evidence type="ECO:0000313" key="7">
    <source>
        <dbReference type="EMBL" id="EFJ37152.1"/>
    </source>
</evidence>
<reference evidence="7 8" key="1">
    <citation type="journal article" date="2011" name="Science">
        <title>The Selaginella genome identifies genetic changes associated with the evolution of vascular plants.</title>
        <authorList>
            <person name="Banks J.A."/>
            <person name="Nishiyama T."/>
            <person name="Hasebe M."/>
            <person name="Bowman J.L."/>
            <person name="Gribskov M."/>
            <person name="dePamphilis C."/>
            <person name="Albert V.A."/>
            <person name="Aono N."/>
            <person name="Aoyama T."/>
            <person name="Ambrose B.A."/>
            <person name="Ashton N.W."/>
            <person name="Axtell M.J."/>
            <person name="Barker E."/>
            <person name="Barker M.S."/>
            <person name="Bennetzen J.L."/>
            <person name="Bonawitz N.D."/>
            <person name="Chapple C."/>
            <person name="Cheng C."/>
            <person name="Correa L.G."/>
            <person name="Dacre M."/>
            <person name="DeBarry J."/>
            <person name="Dreyer I."/>
            <person name="Elias M."/>
            <person name="Engstrom E.M."/>
            <person name="Estelle M."/>
            <person name="Feng L."/>
            <person name="Finet C."/>
            <person name="Floyd S.K."/>
            <person name="Frommer W.B."/>
            <person name="Fujita T."/>
            <person name="Gramzow L."/>
            <person name="Gutensohn M."/>
            <person name="Harholt J."/>
            <person name="Hattori M."/>
            <person name="Heyl A."/>
            <person name="Hirai T."/>
            <person name="Hiwatashi Y."/>
            <person name="Ishikawa M."/>
            <person name="Iwata M."/>
            <person name="Karol K.G."/>
            <person name="Koehler B."/>
            <person name="Kolukisaoglu U."/>
            <person name="Kubo M."/>
            <person name="Kurata T."/>
            <person name="Lalonde S."/>
            <person name="Li K."/>
            <person name="Li Y."/>
            <person name="Litt A."/>
            <person name="Lyons E."/>
            <person name="Manning G."/>
            <person name="Maruyama T."/>
            <person name="Michael T.P."/>
            <person name="Mikami K."/>
            <person name="Miyazaki S."/>
            <person name="Morinaga S."/>
            <person name="Murata T."/>
            <person name="Mueller-Roeber B."/>
            <person name="Nelson D.R."/>
            <person name="Obara M."/>
            <person name="Oguri Y."/>
            <person name="Olmstead R.G."/>
            <person name="Onodera N."/>
            <person name="Petersen B.L."/>
            <person name="Pils B."/>
            <person name="Prigge M."/>
            <person name="Rensing S.A."/>
            <person name="Riano-Pachon D.M."/>
            <person name="Roberts A.W."/>
            <person name="Sato Y."/>
            <person name="Scheller H.V."/>
            <person name="Schulz B."/>
            <person name="Schulz C."/>
            <person name="Shakirov E.V."/>
            <person name="Shibagaki N."/>
            <person name="Shinohara N."/>
            <person name="Shippen D.E."/>
            <person name="Soerensen I."/>
            <person name="Sotooka R."/>
            <person name="Sugimoto N."/>
            <person name="Sugita M."/>
            <person name="Sumikawa N."/>
            <person name="Tanurdzic M."/>
            <person name="Theissen G."/>
            <person name="Ulvskov P."/>
            <person name="Wakazuki S."/>
            <person name="Weng J.K."/>
            <person name="Willats W.W."/>
            <person name="Wipf D."/>
            <person name="Wolf P.G."/>
            <person name="Yang L."/>
            <person name="Zimmer A.D."/>
            <person name="Zhu Q."/>
            <person name="Mitros T."/>
            <person name="Hellsten U."/>
            <person name="Loque D."/>
            <person name="Otillar R."/>
            <person name="Salamov A."/>
            <person name="Schmutz J."/>
            <person name="Shapiro H."/>
            <person name="Lindquist E."/>
            <person name="Lucas S."/>
            <person name="Rokhsar D."/>
            <person name="Grigoriev I.V."/>
        </authorList>
    </citation>
    <scope>NUCLEOTIDE SEQUENCE [LARGE SCALE GENOMIC DNA]</scope>
</reference>
<dbReference type="GO" id="GO:0000209">
    <property type="term" value="P:protein polyubiquitination"/>
    <property type="evidence" value="ECO:0007669"/>
    <property type="project" value="InterPro"/>
</dbReference>
<name>D8QTQ2_SELML</name>
<dbReference type="STRING" id="88036.D8QTQ2"/>
<keyword evidence="8" id="KW-1185">Reference proteome</keyword>
<dbReference type="Gramene" id="EFJ37152">
    <property type="protein sequence ID" value="EFJ37152"/>
    <property type="gene ID" value="SELMODRAFT_76253"/>
</dbReference>
<comment type="catalytic activity">
    <reaction evidence="1">
        <text>S-ubiquitinyl-[E2 ubiquitin-conjugating enzyme]-L-cysteine + [acceptor protein]-L-lysine = [E2 ubiquitin-conjugating enzyme]-L-cysteine + N(6)-ubiquitinyl-[acceptor protein]-L-lysine.</text>
        <dbReference type="EC" id="2.3.2.26"/>
    </reaction>
</comment>
<dbReference type="PANTHER" id="PTHR45700:SF8">
    <property type="entry name" value="HECT-TYPE E3 UBIQUITIN TRANSFERASE"/>
    <property type="match status" value="1"/>
</dbReference>
<dbReference type="Proteomes" id="UP000001514">
    <property type="component" value="Unassembled WGS sequence"/>
</dbReference>
<dbReference type="KEGG" id="smo:SELMODRAFT_76253"/>
<dbReference type="CDD" id="cd00078">
    <property type="entry name" value="HECTc"/>
    <property type="match status" value="1"/>
</dbReference>
<accession>D8QTQ2</accession>
<evidence type="ECO:0000259" key="6">
    <source>
        <dbReference type="PROSITE" id="PS50237"/>
    </source>
</evidence>
<dbReference type="Gene3D" id="3.30.2410.10">
    <property type="entry name" value="Hect, E3 ligase catalytic domain"/>
    <property type="match status" value="1"/>
</dbReference>
<dbReference type="FunFam" id="3.30.2410.10:FF:000003">
    <property type="entry name" value="probable E3 ubiquitin-protein ligase HERC4 isoform X1"/>
    <property type="match status" value="1"/>
</dbReference>
<dbReference type="InterPro" id="IPR044611">
    <property type="entry name" value="E3A/B/C-like"/>
</dbReference>
<gene>
    <name evidence="7" type="ORF">SELMODRAFT_76253</name>
</gene>
<dbReference type="eggNOG" id="KOG0941">
    <property type="taxonomic scope" value="Eukaryota"/>
</dbReference>
<dbReference type="InterPro" id="IPR000569">
    <property type="entry name" value="HECT_dom"/>
</dbReference>
<dbReference type="EC" id="2.3.2.26" evidence="2"/>